<comment type="caution">
    <text evidence="3">The sequence shown here is derived from an EMBL/GenBank/DDBJ whole genome shotgun (WGS) entry which is preliminary data.</text>
</comment>
<dbReference type="EMBL" id="JRZE01000003">
    <property type="protein sequence ID" value="KHF45202.1"/>
    <property type="molecule type" value="Genomic_DNA"/>
</dbReference>
<dbReference type="PANTHER" id="PTHR21666:SF270">
    <property type="entry name" value="MUREIN HYDROLASE ACTIVATOR ENVC"/>
    <property type="match status" value="1"/>
</dbReference>
<reference evidence="3 4" key="1">
    <citation type="submission" date="2014-10" db="EMBL/GenBank/DDBJ databases">
        <title>Genome sequence of Micropolyspora internatus JCM3315.</title>
        <authorList>
            <person name="Shin S.-K."/>
            <person name="Yi H."/>
        </authorList>
    </citation>
    <scope>NUCLEOTIDE SEQUENCE [LARGE SCALE GENOMIC DNA]</scope>
    <source>
        <strain evidence="3 4">JCM 3315</strain>
    </source>
</reference>
<dbReference type="SUPFAM" id="SSF51261">
    <property type="entry name" value="Duplicated hybrid motif"/>
    <property type="match status" value="1"/>
</dbReference>
<dbReference type="PANTHER" id="PTHR21666">
    <property type="entry name" value="PEPTIDASE-RELATED"/>
    <property type="match status" value="1"/>
</dbReference>
<protein>
    <submittedName>
        <fullName evidence="3">Peptidase</fullName>
    </submittedName>
</protein>
<accession>A0A837DCW2</accession>
<evidence type="ECO:0000256" key="1">
    <source>
        <dbReference type="SAM" id="MobiDB-lite"/>
    </source>
</evidence>
<dbReference type="InterPro" id="IPR016047">
    <property type="entry name" value="M23ase_b-sheet_dom"/>
</dbReference>
<gene>
    <name evidence="3" type="ORF">MINT15_20840</name>
</gene>
<dbReference type="Pfam" id="PF01551">
    <property type="entry name" value="Peptidase_M23"/>
    <property type="match status" value="1"/>
</dbReference>
<dbReference type="Gene3D" id="2.70.70.10">
    <property type="entry name" value="Glucose Permease (Domain IIA)"/>
    <property type="match status" value="1"/>
</dbReference>
<evidence type="ECO:0000313" key="4">
    <source>
        <dbReference type="Proteomes" id="UP000030848"/>
    </source>
</evidence>
<proteinExistence type="predicted"/>
<dbReference type="InterPro" id="IPR050570">
    <property type="entry name" value="Cell_wall_metabolism_enzyme"/>
</dbReference>
<feature type="compositionally biased region" description="Basic and acidic residues" evidence="1">
    <location>
        <begin position="159"/>
        <end position="180"/>
    </location>
</feature>
<dbReference type="CDD" id="cd12797">
    <property type="entry name" value="M23_peptidase"/>
    <property type="match status" value="1"/>
</dbReference>
<dbReference type="InterPro" id="IPR011055">
    <property type="entry name" value="Dup_hybrid_motif"/>
</dbReference>
<name>A0A837DCW2_9PSEU</name>
<dbReference type="Proteomes" id="UP000030848">
    <property type="component" value="Unassembled WGS sequence"/>
</dbReference>
<organism evidence="3 4">
    <name type="scientific">Saccharomonospora viridis</name>
    <dbReference type="NCBI Taxonomy" id="1852"/>
    <lineage>
        <taxon>Bacteria</taxon>
        <taxon>Bacillati</taxon>
        <taxon>Actinomycetota</taxon>
        <taxon>Actinomycetes</taxon>
        <taxon>Pseudonocardiales</taxon>
        <taxon>Pseudonocardiaceae</taxon>
        <taxon>Saccharomonospora</taxon>
    </lineage>
</organism>
<feature type="region of interest" description="Disordered" evidence="1">
    <location>
        <begin position="148"/>
        <end position="180"/>
    </location>
</feature>
<sequence length="307" mass="31987">MSGTPTPFTGSPARRFMIWLPRGMEGADLARHRSPGGQDPSPVLEQALNSATVRGRGSHRLPAPSSALRGRVMVAAVAAGAFAAAAAGQTLQTPNNSPQQRHTDVTPLANASDASASLNSGGASGVGGDAPAGSPVLLQVSHSVDASAEAQKLTESAEVTEKRLEREAEERRRAEEEAKRPKFVAPAQGVFTSGYGARWGGTHYGIDIANSIGTPIVAAADGTVIEAGPASGFGLWVRIQLDDGTIHVYGHMESFSVQVGQRVKAGEQIAIIGNRGQSTGPHLHFEVHENGQKVDPQAWLAARGVYI</sequence>
<feature type="domain" description="M23ase beta-sheet core" evidence="2">
    <location>
        <begin position="202"/>
        <end position="296"/>
    </location>
</feature>
<dbReference type="GO" id="GO:0004222">
    <property type="term" value="F:metalloendopeptidase activity"/>
    <property type="evidence" value="ECO:0007669"/>
    <property type="project" value="TreeGrafter"/>
</dbReference>
<evidence type="ECO:0000313" key="3">
    <source>
        <dbReference type="EMBL" id="KHF45202.1"/>
    </source>
</evidence>
<dbReference type="AlphaFoldDB" id="A0A837DCW2"/>
<evidence type="ECO:0000259" key="2">
    <source>
        <dbReference type="Pfam" id="PF01551"/>
    </source>
</evidence>